<evidence type="ECO:0000313" key="3">
    <source>
        <dbReference type="EMBL" id="SUI64751.1"/>
    </source>
</evidence>
<dbReference type="Proteomes" id="UP000254069">
    <property type="component" value="Unassembled WGS sequence"/>
</dbReference>
<organism evidence="3 4">
    <name type="scientific">Shewanella algae</name>
    <dbReference type="NCBI Taxonomy" id="38313"/>
    <lineage>
        <taxon>Bacteria</taxon>
        <taxon>Pseudomonadati</taxon>
        <taxon>Pseudomonadota</taxon>
        <taxon>Gammaproteobacteria</taxon>
        <taxon>Alteromonadales</taxon>
        <taxon>Shewanellaceae</taxon>
        <taxon>Shewanella</taxon>
    </lineage>
</organism>
<dbReference type="InterPro" id="IPR051910">
    <property type="entry name" value="ComF/GntX_DNA_util-trans"/>
</dbReference>
<protein>
    <submittedName>
        <fullName evidence="3">DNA utilization protein GntX</fullName>
    </submittedName>
</protein>
<evidence type="ECO:0000256" key="1">
    <source>
        <dbReference type="ARBA" id="ARBA00008007"/>
    </source>
</evidence>
<proteinExistence type="inferred from homology"/>
<dbReference type="Pfam" id="PF00156">
    <property type="entry name" value="Pribosyltran"/>
    <property type="match status" value="1"/>
</dbReference>
<gene>
    <name evidence="3" type="ORF">NCTC10738_01738</name>
</gene>
<dbReference type="RefSeq" id="WP_115389557.1">
    <property type="nucleotide sequence ID" value="NZ_JADZHC010000003.1"/>
</dbReference>
<comment type="similarity">
    <text evidence="1">Belongs to the ComF/GntX family.</text>
</comment>
<sequence length="245" mass="26195">MWSPLLAGCRALLAASLPNRCLLCHQQIQSSSQGLCACCLAATCYRQSICLGCGRELTVIARFCGSCMKHSPIPVVAPASYHSALGPLVGRVKYQQDFAPLPALVRALSCRVKALTAAGLICWPQALVPVPLHPARLQQRGFNQAWVIASMLSQELALPLEDSLLLRIADTAPQAGLSGKARRRNLAKAFAVSGAPKWQRLVLVDDVVTTGTTIREAAKALAPWSPDVQVWCLARAEAPGLNHSS</sequence>
<accession>A0A379ZM60</accession>
<evidence type="ECO:0000259" key="2">
    <source>
        <dbReference type="Pfam" id="PF00156"/>
    </source>
</evidence>
<dbReference type="CDD" id="cd06223">
    <property type="entry name" value="PRTases_typeI"/>
    <property type="match status" value="1"/>
</dbReference>
<keyword evidence="4" id="KW-1185">Reference proteome</keyword>
<dbReference type="InterPro" id="IPR029057">
    <property type="entry name" value="PRTase-like"/>
</dbReference>
<name>A0A379ZM60_9GAMM</name>
<dbReference type="EMBL" id="UGYO01000001">
    <property type="protein sequence ID" value="SUI64751.1"/>
    <property type="molecule type" value="Genomic_DNA"/>
</dbReference>
<dbReference type="InterPro" id="IPR000836">
    <property type="entry name" value="PRTase_dom"/>
</dbReference>
<reference evidence="3 4" key="1">
    <citation type="submission" date="2018-06" db="EMBL/GenBank/DDBJ databases">
        <authorList>
            <consortium name="Pathogen Informatics"/>
            <person name="Doyle S."/>
        </authorList>
    </citation>
    <scope>NUCLEOTIDE SEQUENCE [LARGE SCALE GENOMIC DNA]</scope>
    <source>
        <strain evidence="3 4">NCTC10738</strain>
    </source>
</reference>
<dbReference type="AlphaFoldDB" id="A0A379ZM60"/>
<dbReference type="PANTHER" id="PTHR47505">
    <property type="entry name" value="DNA UTILIZATION PROTEIN YHGH"/>
    <property type="match status" value="1"/>
</dbReference>
<dbReference type="SUPFAM" id="SSF53271">
    <property type="entry name" value="PRTase-like"/>
    <property type="match status" value="1"/>
</dbReference>
<dbReference type="PANTHER" id="PTHR47505:SF1">
    <property type="entry name" value="DNA UTILIZATION PROTEIN YHGH"/>
    <property type="match status" value="1"/>
</dbReference>
<dbReference type="Gene3D" id="3.40.50.2020">
    <property type="match status" value="1"/>
</dbReference>
<feature type="domain" description="Phosphoribosyltransferase" evidence="2">
    <location>
        <begin position="147"/>
        <end position="235"/>
    </location>
</feature>
<evidence type="ECO:0000313" key="4">
    <source>
        <dbReference type="Proteomes" id="UP000254069"/>
    </source>
</evidence>